<sequence>MAAPALPTPALLSDFARTLPLLQPRERSRLVQRAEVWAGWSRAQRRAQQAGLAAWDALPAAERGERRERYLAWQALPIDERRRIDAAREVFAAFAPGQQQELRARFAAVDLGTARGWRLGPALGADYAALQPLLAQVPVDEHEALLRVLRAMTPPQRQDLAVLVQRTPPQERGALRRELVSTAASSRDAWLYERLQR</sequence>
<dbReference type="Pfam" id="PF11304">
    <property type="entry name" value="DUF3106"/>
    <property type="match status" value="1"/>
</dbReference>
<evidence type="ECO:0000313" key="1">
    <source>
        <dbReference type="EMBL" id="CAA9355504.1"/>
    </source>
</evidence>
<accession>A0A6J4MCI7</accession>
<evidence type="ECO:0008006" key="2">
    <source>
        <dbReference type="Google" id="ProtNLM"/>
    </source>
</evidence>
<name>A0A6J4MCI7_9GAMM</name>
<protein>
    <recommendedName>
        <fullName evidence="2">DUF3106 domain-containing protein</fullName>
    </recommendedName>
</protein>
<reference evidence="1" key="1">
    <citation type="submission" date="2020-02" db="EMBL/GenBank/DDBJ databases">
        <authorList>
            <person name="Meier V. D."/>
        </authorList>
    </citation>
    <scope>NUCLEOTIDE SEQUENCE</scope>
    <source>
        <strain evidence="1">AVDCRST_MAG71</strain>
    </source>
</reference>
<proteinExistence type="predicted"/>
<dbReference type="InterPro" id="IPR021455">
    <property type="entry name" value="DUF3106"/>
</dbReference>
<organism evidence="1">
    <name type="scientific">uncultured Lysobacter sp</name>
    <dbReference type="NCBI Taxonomy" id="271060"/>
    <lineage>
        <taxon>Bacteria</taxon>
        <taxon>Pseudomonadati</taxon>
        <taxon>Pseudomonadota</taxon>
        <taxon>Gammaproteobacteria</taxon>
        <taxon>Lysobacterales</taxon>
        <taxon>Lysobacteraceae</taxon>
        <taxon>Lysobacter</taxon>
        <taxon>environmental samples</taxon>
    </lineage>
</organism>
<gene>
    <name evidence="1" type="ORF">AVDCRST_MAG71-3047</name>
</gene>
<dbReference type="AlphaFoldDB" id="A0A6J4MCI7"/>
<dbReference type="EMBL" id="CADCUA010000726">
    <property type="protein sequence ID" value="CAA9355504.1"/>
    <property type="molecule type" value="Genomic_DNA"/>
</dbReference>